<name>A0A1S8AXG7_9EURY</name>
<reference evidence="4" key="1">
    <citation type="submission" date="2016-04" db="EMBL/GenBank/DDBJ databases">
        <authorList>
            <person name="Chen S.-C."/>
            <person name="Lai M.-C."/>
        </authorList>
    </citation>
    <scope>NUCLEOTIDE SEQUENCE [LARGE SCALE GENOMIC DNA]</scope>
    <source>
        <strain evidence="4">AB14</strain>
    </source>
</reference>
<accession>A0A1S8AXG7</accession>
<keyword evidence="1" id="KW-1133">Transmembrane helix</keyword>
<dbReference type="AlphaFoldDB" id="A0A1S8AXG7"/>
<dbReference type="InterPro" id="IPR058432">
    <property type="entry name" value="DUF8119"/>
</dbReference>
<keyword evidence="1" id="KW-0812">Transmembrane</keyword>
<keyword evidence="4" id="KW-1185">Reference proteome</keyword>
<protein>
    <recommendedName>
        <fullName evidence="2">DUF8119 domain-containing protein</fullName>
    </recommendedName>
</protein>
<evidence type="ECO:0000259" key="2">
    <source>
        <dbReference type="Pfam" id="PF26436"/>
    </source>
</evidence>
<dbReference type="EMBL" id="LWLN01000001">
    <property type="protein sequence ID" value="OLZ41558.1"/>
    <property type="molecule type" value="Genomic_DNA"/>
</dbReference>
<organism evidence="3 4">
    <name type="scientific">Natrinema saccharevitans</name>
    <dbReference type="NCBI Taxonomy" id="301967"/>
    <lineage>
        <taxon>Archaea</taxon>
        <taxon>Methanobacteriati</taxon>
        <taxon>Methanobacteriota</taxon>
        <taxon>Stenosarchaea group</taxon>
        <taxon>Halobacteria</taxon>
        <taxon>Halobacteriales</taxon>
        <taxon>Natrialbaceae</taxon>
        <taxon>Natrinema</taxon>
    </lineage>
</organism>
<sequence>MSNDTGRSESAASGPVRTAVRTLGRVLGDLVALSLWVLFLTLLFLETGWPRWAFYALLLVGVGVYVAGTAAWTD</sequence>
<feature type="domain" description="DUF8119" evidence="2">
    <location>
        <begin position="16"/>
        <end position="73"/>
    </location>
</feature>
<proteinExistence type="predicted"/>
<evidence type="ECO:0000313" key="3">
    <source>
        <dbReference type="EMBL" id="OLZ41558.1"/>
    </source>
</evidence>
<feature type="transmembrane region" description="Helical" evidence="1">
    <location>
        <begin position="26"/>
        <end position="45"/>
    </location>
</feature>
<dbReference type="Proteomes" id="UP000189370">
    <property type="component" value="Unassembled WGS sequence"/>
</dbReference>
<comment type="caution">
    <text evidence="3">The sequence shown here is derived from an EMBL/GenBank/DDBJ whole genome shotgun (WGS) entry which is preliminary data.</text>
</comment>
<feature type="transmembrane region" description="Helical" evidence="1">
    <location>
        <begin position="52"/>
        <end position="72"/>
    </location>
</feature>
<gene>
    <name evidence="3" type="ORF">A6E15_11445</name>
</gene>
<dbReference type="Pfam" id="PF26436">
    <property type="entry name" value="DUF8119"/>
    <property type="match status" value="1"/>
</dbReference>
<evidence type="ECO:0000256" key="1">
    <source>
        <dbReference type="SAM" id="Phobius"/>
    </source>
</evidence>
<keyword evidence="1" id="KW-0472">Membrane</keyword>
<evidence type="ECO:0000313" key="4">
    <source>
        <dbReference type="Proteomes" id="UP000189370"/>
    </source>
</evidence>
<dbReference type="RefSeq" id="WP_076146370.1">
    <property type="nucleotide sequence ID" value="NZ_LWLN01000001.1"/>
</dbReference>